<dbReference type="Pfam" id="PF06206">
    <property type="entry name" value="CpeT"/>
    <property type="match status" value="1"/>
</dbReference>
<organism evidence="4 5">
    <name type="scientific">Stenomitos frigidus AS-A4</name>
    <dbReference type="NCBI Taxonomy" id="2933935"/>
    <lineage>
        <taxon>Bacteria</taxon>
        <taxon>Bacillati</taxon>
        <taxon>Cyanobacteriota</taxon>
        <taxon>Cyanophyceae</taxon>
        <taxon>Leptolyngbyales</taxon>
        <taxon>Leptolyngbyaceae</taxon>
        <taxon>Stenomitos</taxon>
    </lineage>
</organism>
<comment type="function">
    <text evidence="3">Covalently attaches a chromophore to Cys residue(s) of phycobiliproteins.</text>
</comment>
<reference evidence="4 5" key="1">
    <citation type="submission" date="2022-04" db="EMBL/GenBank/DDBJ databases">
        <title>Positive selection, recombination, and allopatry shape intraspecific diversity of widespread and dominant cyanobacteria.</title>
        <authorList>
            <person name="Wei J."/>
            <person name="Shu W."/>
            <person name="Hu C."/>
        </authorList>
    </citation>
    <scope>NUCLEOTIDE SEQUENCE [LARGE SCALE GENOMIC DNA]</scope>
    <source>
        <strain evidence="4 5">AS-A4</strain>
    </source>
</reference>
<protein>
    <recommendedName>
        <fullName evidence="3">Chromophore lyase CpcT/CpeT</fullName>
        <ecNumber evidence="3">4.-.-.-</ecNumber>
    </recommendedName>
</protein>
<comment type="similarity">
    <text evidence="1 3">Belongs to the CpcT/CpeT biliprotein lyase family.</text>
</comment>
<accession>A0ABV0KGA0</accession>
<evidence type="ECO:0000313" key="5">
    <source>
        <dbReference type="Proteomes" id="UP001476950"/>
    </source>
</evidence>
<dbReference type="InterPro" id="IPR010404">
    <property type="entry name" value="CpcT/CpeT"/>
</dbReference>
<dbReference type="Gene3D" id="2.40.128.590">
    <property type="entry name" value="CpcT/CpeT domain"/>
    <property type="match status" value="1"/>
</dbReference>
<gene>
    <name evidence="3" type="primary">cpcT</name>
    <name evidence="4" type="ORF">NDI38_07440</name>
</gene>
<sequence length="203" mass="23068">MPLSPALITLARSMAGEFDNREQAIGDPAWYVHLRMWQRPVPLFREDSLTLFAEQANVLYPEQAYRQRLIRLRQVDDAEAPLQAHYYAFKNPTAAIGAGLKPEFLNAITLEQLDYLPGCILKITQQDAESFTAQPLPGSQCLFSYQGKQSQVQLGFAVRAQTFESYDKGIDVETQKATWGAVLGPYRYTKRRDFSSEWAIENV</sequence>
<evidence type="ECO:0000313" key="4">
    <source>
        <dbReference type="EMBL" id="MEP1058272.1"/>
    </source>
</evidence>
<dbReference type="RefSeq" id="WP_190455019.1">
    <property type="nucleotide sequence ID" value="NZ_JAMPLM010000004.1"/>
</dbReference>
<dbReference type="PANTHER" id="PTHR35137:SF1">
    <property type="entry name" value="CHROMOPHORE LYASE CRL, CHLOROPLASTIC"/>
    <property type="match status" value="1"/>
</dbReference>
<dbReference type="CDD" id="cd16338">
    <property type="entry name" value="CpcT"/>
    <property type="match status" value="1"/>
</dbReference>
<comment type="caution">
    <text evidence="4">The sequence shown here is derived from an EMBL/GenBank/DDBJ whole genome shotgun (WGS) entry which is preliminary data.</text>
</comment>
<dbReference type="Proteomes" id="UP001476950">
    <property type="component" value="Unassembled WGS sequence"/>
</dbReference>
<evidence type="ECO:0000256" key="3">
    <source>
        <dbReference type="HAMAP-Rule" id="MF_01460"/>
    </source>
</evidence>
<dbReference type="HAMAP" id="MF_01460">
    <property type="entry name" value="Chrphore_lyase_CpxT"/>
    <property type="match status" value="1"/>
</dbReference>
<name>A0ABV0KGA0_9CYAN</name>
<dbReference type="EMBL" id="JAMPLM010000004">
    <property type="protein sequence ID" value="MEP1058272.1"/>
    <property type="molecule type" value="Genomic_DNA"/>
</dbReference>
<evidence type="ECO:0000256" key="2">
    <source>
        <dbReference type="ARBA" id="ARBA00023239"/>
    </source>
</evidence>
<proteinExistence type="inferred from homology"/>
<dbReference type="EC" id="4.-.-.-" evidence="3"/>
<keyword evidence="2 3" id="KW-0456">Lyase</keyword>
<keyword evidence="5" id="KW-1185">Reference proteome</keyword>
<dbReference type="InterPro" id="IPR038672">
    <property type="entry name" value="CpcT/CpeT_sf"/>
</dbReference>
<evidence type="ECO:0000256" key="1">
    <source>
        <dbReference type="ARBA" id="ARBA00008206"/>
    </source>
</evidence>
<dbReference type="GO" id="GO:0016829">
    <property type="term" value="F:lyase activity"/>
    <property type="evidence" value="ECO:0007669"/>
    <property type="project" value="UniProtKB-KW"/>
</dbReference>
<dbReference type="PANTHER" id="PTHR35137">
    <property type="entry name" value="CHROMOPHORE LYASE CRL, CHLOROPLASTIC"/>
    <property type="match status" value="1"/>
</dbReference>